<dbReference type="STRING" id="886293.Sinac_2297"/>
<dbReference type="RefSeq" id="WP_015245771.1">
    <property type="nucleotide sequence ID" value="NC_019892.1"/>
</dbReference>
<dbReference type="eggNOG" id="ENOG502ZEMU">
    <property type="taxonomic scope" value="Bacteria"/>
</dbReference>
<dbReference type="EMBL" id="CP003364">
    <property type="protein sequence ID" value="AGA26615.1"/>
    <property type="molecule type" value="Genomic_DNA"/>
</dbReference>
<proteinExistence type="predicted"/>
<evidence type="ECO:0000313" key="1">
    <source>
        <dbReference type="EMBL" id="AGA26615.1"/>
    </source>
</evidence>
<reference evidence="1 2" key="1">
    <citation type="submission" date="2012-02" db="EMBL/GenBank/DDBJ databases">
        <title>Complete sequence of chromosome of Singulisphaera acidiphila DSM 18658.</title>
        <authorList>
            <consortium name="US DOE Joint Genome Institute (JGI-PGF)"/>
            <person name="Lucas S."/>
            <person name="Copeland A."/>
            <person name="Lapidus A."/>
            <person name="Glavina del Rio T."/>
            <person name="Dalin E."/>
            <person name="Tice H."/>
            <person name="Bruce D."/>
            <person name="Goodwin L."/>
            <person name="Pitluck S."/>
            <person name="Peters L."/>
            <person name="Ovchinnikova G."/>
            <person name="Chertkov O."/>
            <person name="Kyrpides N."/>
            <person name="Mavromatis K."/>
            <person name="Ivanova N."/>
            <person name="Brettin T."/>
            <person name="Detter J.C."/>
            <person name="Han C."/>
            <person name="Larimer F."/>
            <person name="Land M."/>
            <person name="Hauser L."/>
            <person name="Markowitz V."/>
            <person name="Cheng J.-F."/>
            <person name="Hugenholtz P."/>
            <person name="Woyke T."/>
            <person name="Wu D."/>
            <person name="Tindall B."/>
            <person name="Pomrenke H."/>
            <person name="Brambilla E."/>
            <person name="Klenk H.-P."/>
            <person name="Eisen J.A."/>
        </authorList>
    </citation>
    <scope>NUCLEOTIDE SEQUENCE [LARGE SCALE GENOMIC DNA]</scope>
    <source>
        <strain evidence="2">ATCC BAA-1392 / DSM 18658 / VKM B-2454 / MOB10</strain>
    </source>
</reference>
<organism evidence="1 2">
    <name type="scientific">Singulisphaera acidiphila (strain ATCC BAA-1392 / DSM 18658 / VKM B-2454 / MOB10)</name>
    <dbReference type="NCBI Taxonomy" id="886293"/>
    <lineage>
        <taxon>Bacteria</taxon>
        <taxon>Pseudomonadati</taxon>
        <taxon>Planctomycetota</taxon>
        <taxon>Planctomycetia</taxon>
        <taxon>Isosphaerales</taxon>
        <taxon>Isosphaeraceae</taxon>
        <taxon>Singulisphaera</taxon>
    </lineage>
</organism>
<dbReference type="Proteomes" id="UP000010798">
    <property type="component" value="Chromosome"/>
</dbReference>
<protein>
    <submittedName>
        <fullName evidence="1">Uncharacterized protein</fullName>
    </submittedName>
</protein>
<sequence length="79" mass="8737">MGRFLVKANSVNAVRKALGRAPGGVRVVGRFDRETIECAHTMEAHSLSRHWPVVVSRLAKAGLTVVEKPPEQHTDEQNH</sequence>
<dbReference type="KEGG" id="saci:Sinac_2297"/>
<name>L0DCL4_SINAD</name>
<keyword evidence="2" id="KW-1185">Reference proteome</keyword>
<evidence type="ECO:0000313" key="2">
    <source>
        <dbReference type="Proteomes" id="UP000010798"/>
    </source>
</evidence>
<dbReference type="HOGENOM" id="CLU_2649568_0_0_0"/>
<accession>L0DCL4</accession>
<dbReference type="AlphaFoldDB" id="L0DCL4"/>
<gene>
    <name evidence="1" type="ordered locus">Sinac_2297</name>
</gene>